<dbReference type="SUPFAM" id="SSF48498">
    <property type="entry name" value="Tetracyclin repressor-like, C-terminal domain"/>
    <property type="match status" value="1"/>
</dbReference>
<evidence type="ECO:0000256" key="4">
    <source>
        <dbReference type="ARBA" id="ARBA00023163"/>
    </source>
</evidence>
<protein>
    <recommendedName>
        <fullName evidence="7">HTH tetR-type domain-containing protein</fullName>
    </recommendedName>
</protein>
<keyword evidence="2" id="KW-0805">Transcription regulation</keyword>
<evidence type="ECO:0000259" key="7">
    <source>
        <dbReference type="PROSITE" id="PS50977"/>
    </source>
</evidence>
<dbReference type="SUPFAM" id="SSF46689">
    <property type="entry name" value="Homeodomain-like"/>
    <property type="match status" value="1"/>
</dbReference>
<feature type="domain" description="HTH tetR-type" evidence="7">
    <location>
        <begin position="30"/>
        <end position="90"/>
    </location>
</feature>
<dbReference type="Pfam" id="PF00440">
    <property type="entry name" value="TetR_N"/>
    <property type="match status" value="1"/>
</dbReference>
<comment type="caution">
    <text evidence="8">The sequence shown here is derived from an EMBL/GenBank/DDBJ whole genome shotgun (WGS) entry which is preliminary data.</text>
</comment>
<dbReference type="InterPro" id="IPR039538">
    <property type="entry name" value="BetI_C"/>
</dbReference>
<accession>A0ABM9L0L5</accession>
<reference evidence="8 9" key="1">
    <citation type="submission" date="2023-07" db="EMBL/GenBank/DDBJ databases">
        <authorList>
            <person name="Peeters C."/>
        </authorList>
    </citation>
    <scope>NUCLEOTIDE SEQUENCE [LARGE SCALE GENOMIC DNA]</scope>
    <source>
        <strain evidence="8 9">LMG 32965</strain>
    </source>
</reference>
<keyword evidence="1" id="KW-0678">Repressor</keyword>
<dbReference type="Gene3D" id="1.10.357.10">
    <property type="entry name" value="Tetracycline Repressor, domain 2"/>
    <property type="match status" value="1"/>
</dbReference>
<dbReference type="Proteomes" id="UP001189792">
    <property type="component" value="Unassembled WGS sequence"/>
</dbReference>
<proteinExistence type="predicted"/>
<dbReference type="InterPro" id="IPR001647">
    <property type="entry name" value="HTH_TetR"/>
</dbReference>
<keyword evidence="3 5" id="KW-0238">DNA-binding</keyword>
<organism evidence="8 9">
    <name type="scientific">Ralstonia flatus</name>
    <dbReference type="NCBI Taxonomy" id="3058601"/>
    <lineage>
        <taxon>Bacteria</taxon>
        <taxon>Pseudomonadati</taxon>
        <taxon>Pseudomonadota</taxon>
        <taxon>Betaproteobacteria</taxon>
        <taxon>Burkholderiales</taxon>
        <taxon>Burkholderiaceae</taxon>
        <taxon>Ralstonia</taxon>
    </lineage>
</organism>
<dbReference type="PANTHER" id="PTHR30055">
    <property type="entry name" value="HTH-TYPE TRANSCRIPTIONAL REGULATOR RUTR"/>
    <property type="match status" value="1"/>
</dbReference>
<keyword evidence="4" id="KW-0804">Transcription</keyword>
<dbReference type="PROSITE" id="PS50977">
    <property type="entry name" value="HTH_TETR_2"/>
    <property type="match status" value="1"/>
</dbReference>
<evidence type="ECO:0000313" key="9">
    <source>
        <dbReference type="Proteomes" id="UP001189792"/>
    </source>
</evidence>
<evidence type="ECO:0000256" key="2">
    <source>
        <dbReference type="ARBA" id="ARBA00023015"/>
    </source>
</evidence>
<feature type="region of interest" description="Disordered" evidence="6">
    <location>
        <begin position="1"/>
        <end position="25"/>
    </location>
</feature>
<dbReference type="Pfam" id="PF13977">
    <property type="entry name" value="TetR_C_6"/>
    <property type="match status" value="1"/>
</dbReference>
<name>A0ABM9L0L5_9RALS</name>
<evidence type="ECO:0000256" key="1">
    <source>
        <dbReference type="ARBA" id="ARBA00022491"/>
    </source>
</evidence>
<sequence length="240" mass="26682">MTNAMTAQRSGTEPRTTARTRSNGLRAQGLRTRNTIVRVARKLLFEEGALEFSQRAIATRARISVSNLQYYFPTKQAVLRAVMAPAVEACLDDVKHAFDGNTSSREALDAFLERRLREAKDAENTTLWLHFLTFSSTDPECAQLLEEWYGTLTRELARLIRVANPKCELTDSLQAAVLHISMVDGLTLYLAATRGKRAYVQGVESRIIETSHYLARGMSVDDSVGKTRSGDPLGQDCALL</sequence>
<dbReference type="InterPro" id="IPR036271">
    <property type="entry name" value="Tet_transcr_reg_TetR-rel_C_sf"/>
</dbReference>
<keyword evidence="9" id="KW-1185">Reference proteome</keyword>
<evidence type="ECO:0000256" key="3">
    <source>
        <dbReference type="ARBA" id="ARBA00023125"/>
    </source>
</evidence>
<dbReference type="InterPro" id="IPR009057">
    <property type="entry name" value="Homeodomain-like_sf"/>
</dbReference>
<dbReference type="EMBL" id="CAUDLI010000009">
    <property type="protein sequence ID" value="CAJ0895571.1"/>
    <property type="molecule type" value="Genomic_DNA"/>
</dbReference>
<evidence type="ECO:0000313" key="8">
    <source>
        <dbReference type="EMBL" id="CAJ0895571.1"/>
    </source>
</evidence>
<evidence type="ECO:0000256" key="6">
    <source>
        <dbReference type="SAM" id="MobiDB-lite"/>
    </source>
</evidence>
<dbReference type="InterPro" id="IPR050109">
    <property type="entry name" value="HTH-type_TetR-like_transc_reg"/>
</dbReference>
<dbReference type="RefSeq" id="WP_316887327.1">
    <property type="nucleotide sequence ID" value="NZ_CAUDLI010000009.1"/>
</dbReference>
<gene>
    <name evidence="8" type="ORF">R77564_03903</name>
</gene>
<dbReference type="PANTHER" id="PTHR30055:SF234">
    <property type="entry name" value="HTH-TYPE TRANSCRIPTIONAL REGULATOR BETI"/>
    <property type="match status" value="1"/>
</dbReference>
<feature type="DNA-binding region" description="H-T-H motif" evidence="5">
    <location>
        <begin position="53"/>
        <end position="72"/>
    </location>
</feature>
<evidence type="ECO:0000256" key="5">
    <source>
        <dbReference type="PROSITE-ProRule" id="PRU00335"/>
    </source>
</evidence>